<evidence type="ECO:0000256" key="2">
    <source>
        <dbReference type="ARBA" id="ARBA00010790"/>
    </source>
</evidence>
<gene>
    <name evidence="9" type="ORF">GCM10011385_16680</name>
</gene>
<sequence length="532" mass="56761">MFEFDYIIVGAGTAGCVIAARLAEDRDVTVAIVEAGGGDASPMIGIPGANVITGSKPEYNWNYRTEPVPALGGRRLYWAQGKILGGSSTINGMMYLRGHARDYDGWAAEGCDGWSYADLLPLFKRSETNERGASEIHGGSGPLDVSVGSSTAPVCDIFLEAAAEAGIPVVDDLNSPRGEAFGHVDLTIGNGRRSSASTAYLRPAMRRGNIHLFLQTPVTRILIERGSAAGVEVNLHGQSKILRARREVVLCGGPVNSPQLLMLSGIGPADHLREKGIQVSVDNPSVGENLQNHTMYKLMYSTRTPVSAYNHLRPAGLTMAGWQYATGRRGVLGRGLFPTVGFINAEESDPDTEIQVCMAPAIVNRRGPGLLGILPRSHGFTLLLNAGVPHSRGQVRLHSANPEDHAAIIPDYFSDPRDLDILAKGAARVRDMIHGSVLGSHVDQDISSPLPRDTIDEIKADIVANAANHYHACGTCRMGGDSASVVDPQLRVRGIEKLRVADTSIMPRMINANTCATAFVIGEKAADLIRAA</sequence>
<dbReference type="SUPFAM" id="SSF51905">
    <property type="entry name" value="FAD/NAD(P)-binding domain"/>
    <property type="match status" value="1"/>
</dbReference>
<dbReference type="SUPFAM" id="SSF54373">
    <property type="entry name" value="FAD-linked reductases, C-terminal domain"/>
    <property type="match status" value="1"/>
</dbReference>
<proteinExistence type="inferred from homology"/>
<dbReference type="GO" id="GO:0016614">
    <property type="term" value="F:oxidoreductase activity, acting on CH-OH group of donors"/>
    <property type="evidence" value="ECO:0007669"/>
    <property type="project" value="InterPro"/>
</dbReference>
<dbReference type="GO" id="GO:0050660">
    <property type="term" value="F:flavin adenine dinucleotide binding"/>
    <property type="evidence" value="ECO:0007669"/>
    <property type="project" value="InterPro"/>
</dbReference>
<dbReference type="InterPro" id="IPR012132">
    <property type="entry name" value="GMC_OxRdtase"/>
</dbReference>
<evidence type="ECO:0000256" key="5">
    <source>
        <dbReference type="PIRSR" id="PIRSR000137-2"/>
    </source>
</evidence>
<evidence type="ECO:0000259" key="8">
    <source>
        <dbReference type="PROSITE" id="PS00624"/>
    </source>
</evidence>
<organism evidence="9 10">
    <name type="scientific">Nitratireductor aestuarii</name>
    <dbReference type="NCBI Taxonomy" id="1735103"/>
    <lineage>
        <taxon>Bacteria</taxon>
        <taxon>Pseudomonadati</taxon>
        <taxon>Pseudomonadota</taxon>
        <taxon>Alphaproteobacteria</taxon>
        <taxon>Hyphomicrobiales</taxon>
        <taxon>Phyllobacteriaceae</taxon>
        <taxon>Nitratireductor</taxon>
    </lineage>
</organism>
<name>A0A916W3R2_9HYPH</name>
<dbReference type="PROSITE" id="PS00623">
    <property type="entry name" value="GMC_OXRED_1"/>
    <property type="match status" value="1"/>
</dbReference>
<feature type="domain" description="Glucose-methanol-choline oxidoreductase N-terminal" evidence="7">
    <location>
        <begin position="81"/>
        <end position="104"/>
    </location>
</feature>
<dbReference type="RefSeq" id="WP_188720596.1">
    <property type="nucleotide sequence ID" value="NZ_BMIF01000004.1"/>
</dbReference>
<comment type="cofactor">
    <cofactor evidence="1 5">
        <name>FAD</name>
        <dbReference type="ChEBI" id="CHEBI:57692"/>
    </cofactor>
</comment>
<dbReference type="InterPro" id="IPR007867">
    <property type="entry name" value="GMC_OxRtase_C"/>
</dbReference>
<evidence type="ECO:0000313" key="9">
    <source>
        <dbReference type="EMBL" id="GGA63496.1"/>
    </source>
</evidence>
<evidence type="ECO:0000256" key="3">
    <source>
        <dbReference type="ARBA" id="ARBA00022630"/>
    </source>
</evidence>
<evidence type="ECO:0000256" key="4">
    <source>
        <dbReference type="ARBA" id="ARBA00022827"/>
    </source>
</evidence>
<dbReference type="PROSITE" id="PS00624">
    <property type="entry name" value="GMC_OXRED_2"/>
    <property type="match status" value="1"/>
</dbReference>
<feature type="binding site" evidence="5">
    <location>
        <position position="218"/>
    </location>
    <ligand>
        <name>FAD</name>
        <dbReference type="ChEBI" id="CHEBI:57692"/>
    </ligand>
</feature>
<dbReference type="PANTHER" id="PTHR11552">
    <property type="entry name" value="GLUCOSE-METHANOL-CHOLINE GMC OXIDOREDUCTASE"/>
    <property type="match status" value="1"/>
</dbReference>
<keyword evidence="3 6" id="KW-0285">Flavoprotein</keyword>
<keyword evidence="4 5" id="KW-0274">FAD</keyword>
<evidence type="ECO:0000256" key="6">
    <source>
        <dbReference type="RuleBase" id="RU003968"/>
    </source>
</evidence>
<dbReference type="PIRSF" id="PIRSF000137">
    <property type="entry name" value="Alcohol_oxidase"/>
    <property type="match status" value="1"/>
</dbReference>
<evidence type="ECO:0000313" key="10">
    <source>
        <dbReference type="Proteomes" id="UP000636264"/>
    </source>
</evidence>
<dbReference type="Pfam" id="PF00732">
    <property type="entry name" value="GMC_oxred_N"/>
    <property type="match status" value="1"/>
</dbReference>
<dbReference type="InterPro" id="IPR036188">
    <property type="entry name" value="FAD/NAD-bd_sf"/>
</dbReference>
<comment type="caution">
    <text evidence="9">The sequence shown here is derived from an EMBL/GenBank/DDBJ whole genome shotgun (WGS) entry which is preliminary data.</text>
</comment>
<evidence type="ECO:0000256" key="1">
    <source>
        <dbReference type="ARBA" id="ARBA00001974"/>
    </source>
</evidence>
<dbReference type="Gene3D" id="3.50.50.60">
    <property type="entry name" value="FAD/NAD(P)-binding domain"/>
    <property type="match status" value="1"/>
</dbReference>
<dbReference type="AlphaFoldDB" id="A0A916W3R2"/>
<dbReference type="Pfam" id="PF05199">
    <property type="entry name" value="GMC_oxred_C"/>
    <property type="match status" value="1"/>
</dbReference>
<dbReference type="EMBL" id="BMIF01000004">
    <property type="protein sequence ID" value="GGA63496.1"/>
    <property type="molecule type" value="Genomic_DNA"/>
</dbReference>
<feature type="domain" description="Glucose-methanol-choline oxidoreductase N-terminal" evidence="8">
    <location>
        <begin position="253"/>
        <end position="267"/>
    </location>
</feature>
<reference evidence="9" key="1">
    <citation type="journal article" date="2014" name="Int. J. Syst. Evol. Microbiol.">
        <title>Complete genome sequence of Corynebacterium casei LMG S-19264T (=DSM 44701T), isolated from a smear-ripened cheese.</title>
        <authorList>
            <consortium name="US DOE Joint Genome Institute (JGI-PGF)"/>
            <person name="Walter F."/>
            <person name="Albersmeier A."/>
            <person name="Kalinowski J."/>
            <person name="Ruckert C."/>
        </authorList>
    </citation>
    <scope>NUCLEOTIDE SEQUENCE</scope>
    <source>
        <strain evidence="9">CGMCC 1.15320</strain>
    </source>
</reference>
<accession>A0A916W3R2</accession>
<dbReference type="Proteomes" id="UP000636264">
    <property type="component" value="Unassembled WGS sequence"/>
</dbReference>
<dbReference type="Gene3D" id="3.30.560.10">
    <property type="entry name" value="Glucose Oxidase, domain 3"/>
    <property type="match status" value="1"/>
</dbReference>
<dbReference type="InterPro" id="IPR000172">
    <property type="entry name" value="GMC_OxRdtase_N"/>
</dbReference>
<protein>
    <submittedName>
        <fullName evidence="9">Dehydrogenase</fullName>
    </submittedName>
</protein>
<reference evidence="9" key="2">
    <citation type="submission" date="2020-09" db="EMBL/GenBank/DDBJ databases">
        <authorList>
            <person name="Sun Q."/>
            <person name="Zhou Y."/>
        </authorList>
    </citation>
    <scope>NUCLEOTIDE SEQUENCE</scope>
    <source>
        <strain evidence="9">CGMCC 1.15320</strain>
    </source>
</reference>
<comment type="similarity">
    <text evidence="2 6">Belongs to the GMC oxidoreductase family.</text>
</comment>
<keyword evidence="10" id="KW-1185">Reference proteome</keyword>
<evidence type="ECO:0000259" key="7">
    <source>
        <dbReference type="PROSITE" id="PS00623"/>
    </source>
</evidence>
<dbReference type="PANTHER" id="PTHR11552:SF147">
    <property type="entry name" value="CHOLINE DEHYDROGENASE, MITOCHONDRIAL"/>
    <property type="match status" value="1"/>
</dbReference>